<evidence type="ECO:0000256" key="7">
    <source>
        <dbReference type="ARBA" id="ARBA00023136"/>
    </source>
</evidence>
<evidence type="ECO:0000256" key="4">
    <source>
        <dbReference type="ARBA" id="ARBA00022741"/>
    </source>
</evidence>
<feature type="domain" description="ABC transporter" evidence="10">
    <location>
        <begin position="19"/>
        <end position="249"/>
    </location>
</feature>
<dbReference type="Pfam" id="PF00005">
    <property type="entry name" value="ABC_tran"/>
    <property type="match status" value="1"/>
</dbReference>
<evidence type="ECO:0000256" key="9">
    <source>
        <dbReference type="ARBA" id="ARBA00049985"/>
    </source>
</evidence>
<dbReference type="SMART" id="SM00382">
    <property type="entry name" value="AAA"/>
    <property type="match status" value="1"/>
</dbReference>
<keyword evidence="2" id="KW-0813">Transport</keyword>
<accession>A0A8J3UPI8</accession>
<keyword evidence="4" id="KW-0547">Nucleotide-binding</keyword>
<evidence type="ECO:0000256" key="1">
    <source>
        <dbReference type="ARBA" id="ARBA00004413"/>
    </source>
</evidence>
<dbReference type="InterPro" id="IPR003593">
    <property type="entry name" value="AAA+_ATPase"/>
</dbReference>
<evidence type="ECO:0000313" key="12">
    <source>
        <dbReference type="Proteomes" id="UP000644610"/>
    </source>
</evidence>
<gene>
    <name evidence="11" type="ORF">Psi02_61280</name>
</gene>
<protein>
    <submittedName>
        <fullName evidence="11">Daunorubicin resistance protein DrrA family ABC transporter ATP-binding protein</fullName>
    </submittedName>
</protein>
<dbReference type="InterPro" id="IPR027417">
    <property type="entry name" value="P-loop_NTPase"/>
</dbReference>
<dbReference type="GO" id="GO:1900753">
    <property type="term" value="P:doxorubicin transport"/>
    <property type="evidence" value="ECO:0007669"/>
    <property type="project" value="InterPro"/>
</dbReference>
<dbReference type="NCBIfam" id="TIGR01188">
    <property type="entry name" value="drrA"/>
    <property type="match status" value="1"/>
</dbReference>
<keyword evidence="12" id="KW-1185">Reference proteome</keyword>
<reference evidence="11" key="1">
    <citation type="submission" date="2021-01" db="EMBL/GenBank/DDBJ databases">
        <title>Whole genome shotgun sequence of Planotetraspora silvatica NBRC 100141.</title>
        <authorList>
            <person name="Komaki H."/>
            <person name="Tamura T."/>
        </authorList>
    </citation>
    <scope>NUCLEOTIDE SEQUENCE</scope>
    <source>
        <strain evidence="11">NBRC 100141</strain>
    </source>
</reference>
<proteinExistence type="inferred from homology"/>
<keyword evidence="3" id="KW-1003">Cell membrane</keyword>
<dbReference type="Gene3D" id="3.40.50.300">
    <property type="entry name" value="P-loop containing nucleotide triphosphate hydrolases"/>
    <property type="match status" value="1"/>
</dbReference>
<evidence type="ECO:0000256" key="8">
    <source>
        <dbReference type="ARBA" id="ARBA00023251"/>
    </source>
</evidence>
<dbReference type="InterPro" id="IPR050763">
    <property type="entry name" value="ABC_transporter_ATP-binding"/>
</dbReference>
<dbReference type="FunFam" id="3.40.50.300:FF:000589">
    <property type="entry name" value="ABC transporter, ATP-binding subunit"/>
    <property type="match status" value="1"/>
</dbReference>
<dbReference type="Proteomes" id="UP000644610">
    <property type="component" value="Unassembled WGS sequence"/>
</dbReference>
<dbReference type="GO" id="GO:0043215">
    <property type="term" value="P:daunorubicin transport"/>
    <property type="evidence" value="ECO:0007669"/>
    <property type="project" value="InterPro"/>
</dbReference>
<dbReference type="InterPro" id="IPR005894">
    <property type="entry name" value="DrrA"/>
</dbReference>
<name>A0A8J3UPI8_9ACTN</name>
<dbReference type="PANTHER" id="PTHR42711">
    <property type="entry name" value="ABC TRANSPORTER ATP-BINDING PROTEIN"/>
    <property type="match status" value="1"/>
</dbReference>
<evidence type="ECO:0000256" key="3">
    <source>
        <dbReference type="ARBA" id="ARBA00022475"/>
    </source>
</evidence>
<evidence type="ECO:0000256" key="6">
    <source>
        <dbReference type="ARBA" id="ARBA00022967"/>
    </source>
</evidence>
<dbReference type="PROSITE" id="PS00211">
    <property type="entry name" value="ABC_TRANSPORTER_1"/>
    <property type="match status" value="1"/>
</dbReference>
<dbReference type="GO" id="GO:0005886">
    <property type="term" value="C:plasma membrane"/>
    <property type="evidence" value="ECO:0007669"/>
    <property type="project" value="UniProtKB-SubCell"/>
</dbReference>
<dbReference type="InterPro" id="IPR017871">
    <property type="entry name" value="ABC_transporter-like_CS"/>
</dbReference>
<organism evidence="11 12">
    <name type="scientific">Planotetraspora silvatica</name>
    <dbReference type="NCBI Taxonomy" id="234614"/>
    <lineage>
        <taxon>Bacteria</taxon>
        <taxon>Bacillati</taxon>
        <taxon>Actinomycetota</taxon>
        <taxon>Actinomycetes</taxon>
        <taxon>Streptosporangiales</taxon>
        <taxon>Streptosporangiaceae</taxon>
        <taxon>Planotetraspora</taxon>
    </lineage>
</organism>
<dbReference type="InterPro" id="IPR003439">
    <property type="entry name" value="ABC_transporter-like_ATP-bd"/>
</dbReference>
<evidence type="ECO:0000256" key="5">
    <source>
        <dbReference type="ARBA" id="ARBA00022840"/>
    </source>
</evidence>
<keyword evidence="5 11" id="KW-0067">ATP-binding</keyword>
<dbReference type="PANTHER" id="PTHR42711:SF19">
    <property type="entry name" value="DOXORUBICIN RESISTANCE ATP-BINDING PROTEIN DRRA"/>
    <property type="match status" value="1"/>
</dbReference>
<evidence type="ECO:0000256" key="2">
    <source>
        <dbReference type="ARBA" id="ARBA00022448"/>
    </source>
</evidence>
<evidence type="ECO:0000259" key="10">
    <source>
        <dbReference type="PROSITE" id="PS50893"/>
    </source>
</evidence>
<evidence type="ECO:0000313" key="11">
    <source>
        <dbReference type="EMBL" id="GII49704.1"/>
    </source>
</evidence>
<dbReference type="RefSeq" id="WP_203979242.1">
    <property type="nucleotide sequence ID" value="NZ_BAAAKY010000027.1"/>
</dbReference>
<dbReference type="EMBL" id="BOOQ01000045">
    <property type="protein sequence ID" value="GII49704.1"/>
    <property type="molecule type" value="Genomic_DNA"/>
</dbReference>
<comment type="subcellular location">
    <subcellularLocation>
        <location evidence="1">Cell membrane</location>
        <topology evidence="1">Peripheral membrane protein</topology>
        <orientation evidence="1">Cytoplasmic side</orientation>
    </subcellularLocation>
</comment>
<keyword evidence="6" id="KW-1278">Translocase</keyword>
<dbReference type="GO" id="GO:0046677">
    <property type="term" value="P:response to antibiotic"/>
    <property type="evidence" value="ECO:0007669"/>
    <property type="project" value="UniProtKB-KW"/>
</dbReference>
<comment type="similarity">
    <text evidence="9">Belongs to the ABC transporter superfamily. Drug exporter-1 (DrugE1) (TC 3.A.1.105) family.</text>
</comment>
<dbReference type="GO" id="GO:0005524">
    <property type="term" value="F:ATP binding"/>
    <property type="evidence" value="ECO:0007669"/>
    <property type="project" value="UniProtKB-KW"/>
</dbReference>
<sequence length="335" mass="34975">MTSPPSNSVQSASARPNAIEAEGLVKRYAETTALAGLDLAVPPGSVWGLLGPNGAGKTTVIRILSTLLRPDAGHASVCGVDVLRRPEQARALIGLTGQFAAVDEALTGFENLLLVARLLEFPGRRARERAGELLERFGLAEAGGRLVRTYSGGMRRRLDVAASLVGTPAVLFLDEPTTGLDPRSRGDVWDLVRGLAAGGTTVLLTTQYLEEADQLSQGISVIDHGRVVETGTPAQLKAKVGRQTIELRPVERDRAGDVEEIVADVTGVPVVRDREGGLVSAALPLGSRAGAVLAAVAARLEIAGIEVAEIGVRLASLDEVFLALTGPDAPVEAAR</sequence>
<dbReference type="PROSITE" id="PS50893">
    <property type="entry name" value="ABC_TRANSPORTER_2"/>
    <property type="match status" value="1"/>
</dbReference>
<dbReference type="GO" id="GO:0016887">
    <property type="term" value="F:ATP hydrolysis activity"/>
    <property type="evidence" value="ECO:0007669"/>
    <property type="project" value="InterPro"/>
</dbReference>
<dbReference type="SUPFAM" id="SSF52540">
    <property type="entry name" value="P-loop containing nucleoside triphosphate hydrolases"/>
    <property type="match status" value="1"/>
</dbReference>
<keyword evidence="7" id="KW-0472">Membrane</keyword>
<dbReference type="AlphaFoldDB" id="A0A8J3UPI8"/>
<keyword evidence="8" id="KW-0046">Antibiotic resistance</keyword>
<comment type="caution">
    <text evidence="11">The sequence shown here is derived from an EMBL/GenBank/DDBJ whole genome shotgun (WGS) entry which is preliminary data.</text>
</comment>